<organism evidence="1 2">
    <name type="scientific">Mycobacterium heckeshornense</name>
    <dbReference type="NCBI Taxonomy" id="110505"/>
    <lineage>
        <taxon>Bacteria</taxon>
        <taxon>Bacillati</taxon>
        <taxon>Actinomycetota</taxon>
        <taxon>Actinomycetes</taxon>
        <taxon>Mycobacteriales</taxon>
        <taxon>Mycobacteriaceae</taxon>
        <taxon>Mycobacterium</taxon>
    </lineage>
</organism>
<proteinExistence type="predicted"/>
<dbReference type="EMBL" id="AP024237">
    <property type="protein sequence ID" value="BCO38323.1"/>
    <property type="molecule type" value="Genomic_DNA"/>
</dbReference>
<evidence type="ECO:0000313" key="2">
    <source>
        <dbReference type="Proteomes" id="UP000595446"/>
    </source>
</evidence>
<keyword evidence="2" id="KW-1185">Reference proteome</keyword>
<dbReference type="OrthoDB" id="4737245at2"/>
<evidence type="ECO:0000313" key="1">
    <source>
        <dbReference type="EMBL" id="BCO38323.1"/>
    </source>
</evidence>
<sequence>MTQPDQVRGAENQSAQERLRKELLISGLYDWVPLVQVESVITRADLAETLPAQQDLALQTIRSLVEDGLMEIGDLPNPGEKFRGWDLSIDAAMARVYDRFVQHYDDPTLWEFTIWLGLTETGTRLARKLEDKTATAE</sequence>
<gene>
    <name evidence="1" type="ORF">MHEC_47560</name>
</gene>
<dbReference type="Proteomes" id="UP000595446">
    <property type="component" value="Chromosome"/>
</dbReference>
<name>A0A2G8B3L1_9MYCO</name>
<protein>
    <submittedName>
        <fullName evidence="1">Uncharacterized protein</fullName>
    </submittedName>
</protein>
<dbReference type="AlphaFoldDB" id="A0A2G8B3L1"/>
<reference evidence="1 2" key="1">
    <citation type="submission" date="2020-12" db="EMBL/GenBank/DDBJ databases">
        <title>Complete genome sequence of Mycobacterium heckeshornense JCM 15655T, closely related to a pathogenic non-tuberculous mycobacterial species Mycobacterium xenopi.</title>
        <authorList>
            <person name="Yoshida M."/>
            <person name="Fukano H."/>
            <person name="Asakura T."/>
            <person name="Suzuki M."/>
            <person name="Hoshino Y."/>
        </authorList>
    </citation>
    <scope>NUCLEOTIDE SEQUENCE [LARGE SCALE GENOMIC DNA]</scope>
    <source>
        <strain evidence="1 2">JCM 15655</strain>
    </source>
</reference>
<dbReference type="RefSeq" id="WP_048891324.1">
    <property type="nucleotide sequence ID" value="NZ_AP024237.1"/>
</dbReference>
<accession>A0A2G8B3L1</accession>